<dbReference type="EMBL" id="CP117167">
    <property type="protein sequence ID" value="WCT15081.1"/>
    <property type="molecule type" value="Genomic_DNA"/>
</dbReference>
<evidence type="ECO:0000259" key="1">
    <source>
        <dbReference type="PROSITE" id="PS51186"/>
    </source>
</evidence>
<dbReference type="Pfam" id="PF00583">
    <property type="entry name" value="Acetyltransf_1"/>
    <property type="match status" value="1"/>
</dbReference>
<protein>
    <submittedName>
        <fullName evidence="2">GNAT family N-acetyltransferase</fullName>
    </submittedName>
</protein>
<feature type="domain" description="N-acetyltransferase" evidence="1">
    <location>
        <begin position="1"/>
        <end position="93"/>
    </location>
</feature>
<organism evidence="2 3">
    <name type="scientific">Mucilaginibacter jinjuensis</name>
    <dbReference type="NCBI Taxonomy" id="1176721"/>
    <lineage>
        <taxon>Bacteria</taxon>
        <taxon>Pseudomonadati</taxon>
        <taxon>Bacteroidota</taxon>
        <taxon>Sphingobacteriia</taxon>
        <taxon>Sphingobacteriales</taxon>
        <taxon>Sphingobacteriaceae</taxon>
        <taxon>Mucilaginibacter</taxon>
    </lineage>
</organism>
<dbReference type="RefSeq" id="WP_273633571.1">
    <property type="nucleotide sequence ID" value="NZ_CP117167.1"/>
</dbReference>
<dbReference type="PROSITE" id="PS51186">
    <property type="entry name" value="GNAT"/>
    <property type="match status" value="1"/>
</dbReference>
<gene>
    <name evidence="2" type="ORF">PQO05_04490</name>
</gene>
<sequence>MRNGGTNCWFCYCRFSGHNVWALFIDPDFAGQGIGKQLHNLMLDWYFEQTNHPIWLGTGFNTKAETFYRMQGWTEVGLHGTKETKFEMTAEDWFAKK</sequence>
<dbReference type="InterPro" id="IPR000182">
    <property type="entry name" value="GNAT_dom"/>
</dbReference>
<reference evidence="2 3" key="1">
    <citation type="submission" date="2023-02" db="EMBL/GenBank/DDBJ databases">
        <title>Genome sequence of Mucilaginibacter jinjuensis strain KACC 16571.</title>
        <authorList>
            <person name="Kim S."/>
            <person name="Heo J."/>
            <person name="Kwon S.-W."/>
        </authorList>
    </citation>
    <scope>NUCLEOTIDE SEQUENCE [LARGE SCALE GENOMIC DNA]</scope>
    <source>
        <strain evidence="2 3">KACC 16571</strain>
    </source>
</reference>
<dbReference type="CDD" id="cd04301">
    <property type="entry name" value="NAT_SF"/>
    <property type="match status" value="1"/>
</dbReference>
<dbReference type="Proteomes" id="UP001216139">
    <property type="component" value="Chromosome"/>
</dbReference>
<dbReference type="Gene3D" id="3.40.630.30">
    <property type="match status" value="1"/>
</dbReference>
<accession>A0ABY7TG60</accession>
<proteinExistence type="predicted"/>
<dbReference type="InterPro" id="IPR016181">
    <property type="entry name" value="Acyl_CoA_acyltransferase"/>
</dbReference>
<evidence type="ECO:0000313" key="2">
    <source>
        <dbReference type="EMBL" id="WCT15081.1"/>
    </source>
</evidence>
<keyword evidence="3" id="KW-1185">Reference proteome</keyword>
<name>A0ABY7TG60_9SPHI</name>
<evidence type="ECO:0000313" key="3">
    <source>
        <dbReference type="Proteomes" id="UP001216139"/>
    </source>
</evidence>
<dbReference type="SUPFAM" id="SSF55729">
    <property type="entry name" value="Acyl-CoA N-acyltransferases (Nat)"/>
    <property type="match status" value="1"/>
</dbReference>